<dbReference type="PANTHER" id="PTHR42879:SF2">
    <property type="entry name" value="3-OXOACYL-[ACYL-CARRIER-PROTEIN] REDUCTASE FABG"/>
    <property type="match status" value="1"/>
</dbReference>
<dbReference type="SUPFAM" id="SSF51735">
    <property type="entry name" value="NAD(P)-binding Rossmann-fold domains"/>
    <property type="match status" value="1"/>
</dbReference>
<dbReference type="PANTHER" id="PTHR42879">
    <property type="entry name" value="3-OXOACYL-(ACYL-CARRIER-PROTEIN) REDUCTASE"/>
    <property type="match status" value="1"/>
</dbReference>
<evidence type="ECO:0000313" key="3">
    <source>
        <dbReference type="EMBL" id="RDI43114.1"/>
    </source>
</evidence>
<proteinExistence type="inferred from homology"/>
<gene>
    <name evidence="3" type="ORF">DFR59_104165</name>
</gene>
<dbReference type="AlphaFoldDB" id="A0A370GL60"/>
<dbReference type="FunFam" id="3.40.50.720:FF:000173">
    <property type="entry name" value="3-oxoacyl-[acyl-carrier protein] reductase"/>
    <property type="match status" value="1"/>
</dbReference>
<dbReference type="PRINTS" id="PR00081">
    <property type="entry name" value="GDHRDH"/>
</dbReference>
<comment type="caution">
    <text evidence="3">The sequence shown here is derived from an EMBL/GenBank/DDBJ whole genome shotgun (WGS) entry which is preliminary data.</text>
</comment>
<sequence length="293" mass="32190">MIKLVKLFIKEGISKVEKVVYFKENKEINGKLERVCMMRKTAFITGGAKGIGKKTAFALAAEGFNIALNFNTSKKDAEELSETIEKEFGVESAAFQGDISIQMDCVDLVKSVNKRFGSLDVIIHNAGPYVKERKALAEYEAEEWQYLINGNLNSAFYLMKEILPIMRENKWGRVVTFGFDRVETAPGWIYRSAFAAAKTGLASLTKTIALEEAANGITANMICPGDIIGEWKEKGVKEARLEEDSSVPVGRPGTGGDIARVVAFLCSEESDFITGSIIPVTGGKDVLGKVFYQ</sequence>
<reference evidence="3 4" key="1">
    <citation type="submission" date="2018-07" db="EMBL/GenBank/DDBJ databases">
        <title>Genomic Encyclopedia of Type Strains, Phase IV (KMG-IV): sequencing the most valuable type-strain genomes for metagenomic binning, comparative biology and taxonomic classification.</title>
        <authorList>
            <person name="Goeker M."/>
        </authorList>
    </citation>
    <scope>NUCLEOTIDE SEQUENCE [LARGE SCALE GENOMIC DNA]</scope>
    <source>
        <strain evidence="3 4">DSM 25281</strain>
    </source>
</reference>
<dbReference type="CDD" id="cd05233">
    <property type="entry name" value="SDR_c"/>
    <property type="match status" value="1"/>
</dbReference>
<dbReference type="InterPro" id="IPR036291">
    <property type="entry name" value="NAD(P)-bd_dom_sf"/>
</dbReference>
<dbReference type="Pfam" id="PF13561">
    <property type="entry name" value="adh_short_C2"/>
    <property type="match status" value="1"/>
</dbReference>
<keyword evidence="2" id="KW-0560">Oxidoreductase</keyword>
<comment type="similarity">
    <text evidence="1">Belongs to the short-chain dehydrogenases/reductases (SDR) family.</text>
</comment>
<organism evidence="3 4">
    <name type="scientific">Falsibacillus pallidus</name>
    <dbReference type="NCBI Taxonomy" id="493781"/>
    <lineage>
        <taxon>Bacteria</taxon>
        <taxon>Bacillati</taxon>
        <taxon>Bacillota</taxon>
        <taxon>Bacilli</taxon>
        <taxon>Bacillales</taxon>
        <taxon>Bacillaceae</taxon>
        <taxon>Falsibacillus</taxon>
    </lineage>
</organism>
<dbReference type="InterPro" id="IPR002347">
    <property type="entry name" value="SDR_fam"/>
</dbReference>
<dbReference type="GO" id="GO:0016491">
    <property type="term" value="F:oxidoreductase activity"/>
    <property type="evidence" value="ECO:0007669"/>
    <property type="project" value="UniProtKB-KW"/>
</dbReference>
<name>A0A370GL60_9BACI</name>
<dbReference type="EMBL" id="QQAY01000004">
    <property type="protein sequence ID" value="RDI43114.1"/>
    <property type="molecule type" value="Genomic_DNA"/>
</dbReference>
<evidence type="ECO:0000256" key="2">
    <source>
        <dbReference type="ARBA" id="ARBA00023002"/>
    </source>
</evidence>
<accession>A0A370GL60</accession>
<evidence type="ECO:0000256" key="1">
    <source>
        <dbReference type="ARBA" id="ARBA00006484"/>
    </source>
</evidence>
<dbReference type="Proteomes" id="UP000255326">
    <property type="component" value="Unassembled WGS sequence"/>
</dbReference>
<protein>
    <submittedName>
        <fullName evidence="3">3-oxoacyl-[acyl-carrier protein] reductase</fullName>
    </submittedName>
</protein>
<dbReference type="InterPro" id="IPR050259">
    <property type="entry name" value="SDR"/>
</dbReference>
<dbReference type="PRINTS" id="PR00080">
    <property type="entry name" value="SDRFAMILY"/>
</dbReference>
<evidence type="ECO:0000313" key="4">
    <source>
        <dbReference type="Proteomes" id="UP000255326"/>
    </source>
</evidence>
<keyword evidence="4" id="KW-1185">Reference proteome</keyword>
<dbReference type="Gene3D" id="3.40.50.720">
    <property type="entry name" value="NAD(P)-binding Rossmann-like Domain"/>
    <property type="match status" value="1"/>
</dbReference>